<feature type="domain" description="Peptidase A2" evidence="4">
    <location>
        <begin position="103"/>
        <end position="142"/>
    </location>
</feature>
<keyword evidence="2" id="KW-0812">Transmembrane</keyword>
<dbReference type="SUPFAM" id="SSF50156">
    <property type="entry name" value="PDZ domain-like"/>
    <property type="match status" value="1"/>
</dbReference>
<evidence type="ECO:0008006" key="7">
    <source>
        <dbReference type="Google" id="ProtNLM"/>
    </source>
</evidence>
<proteinExistence type="predicted"/>
<evidence type="ECO:0000313" key="5">
    <source>
        <dbReference type="EMBL" id="MSS16278.1"/>
    </source>
</evidence>
<keyword evidence="2" id="KW-1133">Transmembrane helix</keyword>
<dbReference type="PROSITE" id="PS50175">
    <property type="entry name" value="ASP_PROT_RETROV"/>
    <property type="match status" value="1"/>
</dbReference>
<comment type="caution">
    <text evidence="5">The sequence shown here is derived from an EMBL/GenBank/DDBJ whole genome shotgun (WGS) entry which is preliminary data.</text>
</comment>
<dbReference type="AlphaFoldDB" id="A0A6L5XAQ0"/>
<keyword evidence="6" id="KW-1185">Reference proteome</keyword>
<dbReference type="GO" id="GO:0004190">
    <property type="term" value="F:aspartic-type endopeptidase activity"/>
    <property type="evidence" value="ECO:0007669"/>
    <property type="project" value="InterPro"/>
</dbReference>
<organism evidence="5 6">
    <name type="scientific">Sodaliphilus pleomorphus</name>
    <dbReference type="NCBI Taxonomy" id="2606626"/>
    <lineage>
        <taxon>Bacteria</taxon>
        <taxon>Pseudomonadati</taxon>
        <taxon>Bacteroidota</taxon>
        <taxon>Bacteroidia</taxon>
        <taxon>Bacteroidales</taxon>
        <taxon>Muribaculaceae</taxon>
        <taxon>Sodaliphilus</taxon>
    </lineage>
</organism>
<dbReference type="InterPro" id="IPR001995">
    <property type="entry name" value="Peptidase_A2_cat"/>
</dbReference>
<evidence type="ECO:0000259" key="3">
    <source>
        <dbReference type="PROSITE" id="PS50106"/>
    </source>
</evidence>
<dbReference type="InterPro" id="IPR041489">
    <property type="entry name" value="PDZ_6"/>
</dbReference>
<dbReference type="InterPro" id="IPR036034">
    <property type="entry name" value="PDZ_sf"/>
</dbReference>
<evidence type="ECO:0000256" key="1">
    <source>
        <dbReference type="ARBA" id="ARBA00022801"/>
    </source>
</evidence>
<feature type="domain" description="PDZ" evidence="3">
    <location>
        <begin position="359"/>
        <end position="419"/>
    </location>
</feature>
<dbReference type="Gene3D" id="2.30.42.10">
    <property type="match status" value="1"/>
</dbReference>
<dbReference type="InterPro" id="IPR021109">
    <property type="entry name" value="Peptidase_aspartic_dom_sf"/>
</dbReference>
<dbReference type="PROSITE" id="PS50106">
    <property type="entry name" value="PDZ"/>
    <property type="match status" value="1"/>
</dbReference>
<dbReference type="GO" id="GO:0006508">
    <property type="term" value="P:proteolysis"/>
    <property type="evidence" value="ECO:0007669"/>
    <property type="project" value="InterPro"/>
</dbReference>
<evidence type="ECO:0000259" key="4">
    <source>
        <dbReference type="PROSITE" id="PS50175"/>
    </source>
</evidence>
<reference evidence="5 6" key="1">
    <citation type="submission" date="2019-08" db="EMBL/GenBank/DDBJ databases">
        <title>In-depth cultivation of the pig gut microbiome towards novel bacterial diversity and tailored functional studies.</title>
        <authorList>
            <person name="Wylensek D."/>
            <person name="Hitch T.C.A."/>
            <person name="Clavel T."/>
        </authorList>
    </citation>
    <scope>NUCLEOTIDE SEQUENCE [LARGE SCALE GENOMIC DNA]</scope>
    <source>
        <strain evidence="5 6">Oil-RF-744-WCA-WT-10</strain>
    </source>
</reference>
<keyword evidence="1" id="KW-0378">Hydrolase</keyword>
<dbReference type="Proteomes" id="UP000483362">
    <property type="component" value="Unassembled WGS sequence"/>
</dbReference>
<dbReference type="InterPro" id="IPR001478">
    <property type="entry name" value="PDZ"/>
</dbReference>
<protein>
    <recommendedName>
        <fullName evidence="7">PDZ domain-containing protein</fullName>
    </recommendedName>
</protein>
<dbReference type="Pfam" id="PF17820">
    <property type="entry name" value="PDZ_6"/>
    <property type="match status" value="1"/>
</dbReference>
<gene>
    <name evidence="5" type="ORF">FYJ29_00595</name>
</gene>
<keyword evidence="2" id="KW-0472">Membrane</keyword>
<name>A0A6L5XAQ0_9BACT</name>
<dbReference type="SMART" id="SM00228">
    <property type="entry name" value="PDZ"/>
    <property type="match status" value="1"/>
</dbReference>
<sequence>MFFLCCSIELFVVSLYIEAVCIDLIFSTLKLILFLELHKKCSFFVTLFRLKLDLIMKTRLTLLVAGLVATALGAMAKVPARAIPFILDSHLYIQATVADTIPVSLIYDTGADRLYLDKDYMRLSPLGKLPLRKGKAQMGGAGNSGAKTIPIVIDPLRLKMGSVDYRETITPIIELREILGRYADGMIGNNAVLGKPLMVNYTSGYLLQLDSLAPSALEGYTRLPARLENNRIYVECELDVDSLQRLKGDFLLDLGCGGTVVLTNETRKKLDLSGKPQAECYFSNLGVGGSGTTVDFRTASFKFLDQLRNVVVSASRSTQGALSRRPYLGLIGNDILCHYDLIIDATGKALYARRNSVADSSYQHSSRMQMGYVDRTDIAQGWIVSSLYAGGIAEKAGFEIGDTIISINGRPVNGITWEEQRKGLGLKGSTTIEVKKKNGTRATLVINIDKEII</sequence>
<dbReference type="Gene3D" id="2.40.70.10">
    <property type="entry name" value="Acid Proteases"/>
    <property type="match status" value="2"/>
</dbReference>
<evidence type="ECO:0000256" key="2">
    <source>
        <dbReference type="SAM" id="Phobius"/>
    </source>
</evidence>
<dbReference type="EMBL" id="VULT01000001">
    <property type="protein sequence ID" value="MSS16278.1"/>
    <property type="molecule type" value="Genomic_DNA"/>
</dbReference>
<accession>A0A6L5XAQ0</accession>
<feature type="transmembrane region" description="Helical" evidence="2">
    <location>
        <begin position="60"/>
        <end position="80"/>
    </location>
</feature>
<evidence type="ECO:0000313" key="6">
    <source>
        <dbReference type="Proteomes" id="UP000483362"/>
    </source>
</evidence>